<dbReference type="PANTHER" id="PTHR33877">
    <property type="entry name" value="SLL1193 PROTEIN"/>
    <property type="match status" value="1"/>
</dbReference>
<dbReference type="GO" id="GO:0003676">
    <property type="term" value="F:nucleic acid binding"/>
    <property type="evidence" value="ECO:0007669"/>
    <property type="project" value="InterPro"/>
</dbReference>
<dbReference type="AlphaFoldDB" id="A0A368ZM59"/>
<evidence type="ECO:0000313" key="3">
    <source>
        <dbReference type="Proteomes" id="UP000253506"/>
    </source>
</evidence>
<dbReference type="EMBL" id="QPJQ01000037">
    <property type="protein sequence ID" value="RCW95828.1"/>
    <property type="molecule type" value="Genomic_DNA"/>
</dbReference>
<gene>
    <name evidence="2" type="ORF">DFP77_13746</name>
</gene>
<dbReference type="InterPro" id="IPR003615">
    <property type="entry name" value="HNH_nuc"/>
</dbReference>
<dbReference type="InterPro" id="IPR052892">
    <property type="entry name" value="NA-targeting_endonuclease"/>
</dbReference>
<keyword evidence="2" id="KW-0255">Endonuclease</keyword>
<evidence type="ECO:0000259" key="1">
    <source>
        <dbReference type="SMART" id="SM00507"/>
    </source>
</evidence>
<dbReference type="Pfam" id="PF01844">
    <property type="entry name" value="HNH"/>
    <property type="match status" value="1"/>
</dbReference>
<dbReference type="CDD" id="cd00085">
    <property type="entry name" value="HNHc"/>
    <property type="match status" value="1"/>
</dbReference>
<dbReference type="GO" id="GO:0004519">
    <property type="term" value="F:endonuclease activity"/>
    <property type="evidence" value="ECO:0007669"/>
    <property type="project" value="UniProtKB-KW"/>
</dbReference>
<dbReference type="SMART" id="SM00507">
    <property type="entry name" value="HNHc"/>
    <property type="match status" value="1"/>
</dbReference>
<feature type="domain" description="HNH nuclease" evidence="1">
    <location>
        <begin position="13"/>
        <end position="71"/>
    </location>
</feature>
<proteinExistence type="predicted"/>
<keyword evidence="2" id="KW-0540">Nuclease</keyword>
<sequence>MIEALVNTGQWGENDVILGIRAGFKCEYCDKDLLASVDNYKEWQRDHIIPLSKGGEDINENIAISCKTCNVNIKGRWNPVSESTSENPTRQELISIVREYGIKRRTKMLSDICLFRQIVFAK</sequence>
<organism evidence="2 3">
    <name type="scientific">Marinomonas foliarum</name>
    <dbReference type="NCBI Taxonomy" id="491950"/>
    <lineage>
        <taxon>Bacteria</taxon>
        <taxon>Pseudomonadati</taxon>
        <taxon>Pseudomonadota</taxon>
        <taxon>Gammaproteobacteria</taxon>
        <taxon>Oceanospirillales</taxon>
        <taxon>Oceanospirillaceae</taxon>
        <taxon>Marinomonas</taxon>
    </lineage>
</organism>
<evidence type="ECO:0000313" key="2">
    <source>
        <dbReference type="EMBL" id="RCW95828.1"/>
    </source>
</evidence>
<dbReference type="Gene3D" id="1.10.30.50">
    <property type="match status" value="1"/>
</dbReference>
<accession>A0A368ZM59</accession>
<dbReference type="RefSeq" id="WP_181858583.1">
    <property type="nucleotide sequence ID" value="NZ_QPJQ01000037.1"/>
</dbReference>
<name>A0A368ZM59_9GAMM</name>
<keyword evidence="2" id="KW-0378">Hydrolase</keyword>
<dbReference type="Proteomes" id="UP000253506">
    <property type="component" value="Unassembled WGS sequence"/>
</dbReference>
<dbReference type="PANTHER" id="PTHR33877:SF1">
    <property type="entry name" value="TYPE IV METHYL-DIRECTED RESTRICTION ENZYME ECOKMCRA"/>
    <property type="match status" value="1"/>
</dbReference>
<dbReference type="InterPro" id="IPR002711">
    <property type="entry name" value="HNH"/>
</dbReference>
<reference evidence="2 3" key="1">
    <citation type="submission" date="2018-07" db="EMBL/GenBank/DDBJ databases">
        <title>Genomic Encyclopedia of Type Strains, Phase III (KMG-III): the genomes of soil and plant-associated and newly described type strains.</title>
        <authorList>
            <person name="Whitman W."/>
        </authorList>
    </citation>
    <scope>NUCLEOTIDE SEQUENCE [LARGE SCALE GENOMIC DNA]</scope>
    <source>
        <strain evidence="2 3">CECT 7731</strain>
    </source>
</reference>
<dbReference type="GO" id="GO:0008270">
    <property type="term" value="F:zinc ion binding"/>
    <property type="evidence" value="ECO:0007669"/>
    <property type="project" value="InterPro"/>
</dbReference>
<comment type="caution">
    <text evidence="2">The sequence shown here is derived from an EMBL/GenBank/DDBJ whole genome shotgun (WGS) entry which is preliminary data.</text>
</comment>
<protein>
    <submittedName>
        <fullName evidence="2">HNH endonuclease</fullName>
    </submittedName>
</protein>